<keyword evidence="1" id="KW-1133">Transmembrane helix</keyword>
<organism evidence="3 4">
    <name type="scientific">Streptococcus equi subsp. equi</name>
    <dbReference type="NCBI Taxonomy" id="148942"/>
    <lineage>
        <taxon>Bacteria</taxon>
        <taxon>Bacillati</taxon>
        <taxon>Bacillota</taxon>
        <taxon>Bacilli</taxon>
        <taxon>Lactobacillales</taxon>
        <taxon>Streptococcaceae</taxon>
        <taxon>Streptococcus</taxon>
    </lineage>
</organism>
<keyword evidence="1" id="KW-0472">Membrane</keyword>
<proteinExistence type="predicted"/>
<evidence type="ECO:0000259" key="2">
    <source>
        <dbReference type="Pfam" id="PF03733"/>
    </source>
</evidence>
<dbReference type="Proteomes" id="UP000254461">
    <property type="component" value="Unassembled WGS sequence"/>
</dbReference>
<dbReference type="InterPro" id="IPR052937">
    <property type="entry name" value="Inner_membrane_protein"/>
</dbReference>
<dbReference type="GO" id="GO:0005886">
    <property type="term" value="C:plasma membrane"/>
    <property type="evidence" value="ECO:0007669"/>
    <property type="project" value="TreeGrafter"/>
</dbReference>
<dbReference type="AlphaFoldDB" id="A0A380JNU2"/>
<evidence type="ECO:0000313" key="3">
    <source>
        <dbReference type="EMBL" id="SUN45847.1"/>
    </source>
</evidence>
<sequence length="121" mass="13312">MRLIGNMIWFIFSGFWAWISWSIVGLILCLTIIGIPFGIQCFKIGAFGLFPFGKAIEIGQGAGSLLLNIIWIVCCGWSLAIMHLTSSLLLCLTIVGIPFARQSLKLAKISLFPFGAIIYDI</sequence>
<dbReference type="Pfam" id="PF03733">
    <property type="entry name" value="YccF"/>
    <property type="match status" value="2"/>
</dbReference>
<dbReference type="PANTHER" id="PTHR42903">
    <property type="entry name" value="INNER MEMBRANE PROTEIN YCCF"/>
    <property type="match status" value="1"/>
</dbReference>
<reference evidence="3 4" key="1">
    <citation type="submission" date="2018-06" db="EMBL/GenBank/DDBJ databases">
        <authorList>
            <consortium name="Pathogen Informatics"/>
            <person name="Doyle S."/>
        </authorList>
    </citation>
    <scope>NUCLEOTIDE SEQUENCE [LARGE SCALE GENOMIC DNA]</scope>
    <source>
        <strain evidence="3 4">NCTC12092</strain>
    </source>
</reference>
<dbReference type="RefSeq" id="WP_115250802.1">
    <property type="nucleotide sequence ID" value="NZ_UHFF01000002.1"/>
</dbReference>
<dbReference type="InterPro" id="IPR005185">
    <property type="entry name" value="YccF"/>
</dbReference>
<dbReference type="PANTHER" id="PTHR42903:SF1">
    <property type="entry name" value="INNER MEMBRANE PROTEIN YCCF"/>
    <property type="match status" value="1"/>
</dbReference>
<dbReference type="NCBIfam" id="NF008740">
    <property type="entry name" value="PRK11770.1-2"/>
    <property type="match status" value="1"/>
</dbReference>
<dbReference type="EMBL" id="UHFF01000002">
    <property type="protein sequence ID" value="SUN45847.1"/>
    <property type="molecule type" value="Genomic_DNA"/>
</dbReference>
<feature type="domain" description="Inner membrane component" evidence="2">
    <location>
        <begin position="66"/>
        <end position="115"/>
    </location>
</feature>
<name>A0A380JNU2_9STRE</name>
<accession>A0A380JNU2</accession>
<dbReference type="InterPro" id="IPR031308">
    <property type="entry name" value="UCP028777"/>
</dbReference>
<dbReference type="PIRSF" id="PIRSF028777">
    <property type="entry name" value="UCP028777"/>
    <property type="match status" value="1"/>
</dbReference>
<feature type="domain" description="Inner membrane component" evidence="2">
    <location>
        <begin position="4"/>
        <end position="54"/>
    </location>
</feature>
<keyword evidence="1" id="KW-0812">Transmembrane</keyword>
<feature type="transmembrane region" description="Helical" evidence="1">
    <location>
        <begin position="7"/>
        <end position="39"/>
    </location>
</feature>
<gene>
    <name evidence="3" type="primary">yccF</name>
    <name evidence="3" type="ORF">NCTC12092_00703</name>
</gene>
<evidence type="ECO:0000313" key="4">
    <source>
        <dbReference type="Proteomes" id="UP000254461"/>
    </source>
</evidence>
<evidence type="ECO:0000256" key="1">
    <source>
        <dbReference type="SAM" id="Phobius"/>
    </source>
</evidence>
<protein>
    <submittedName>
        <fullName evidence="3">Membrane protein</fullName>
    </submittedName>
</protein>
<feature type="transmembrane region" description="Helical" evidence="1">
    <location>
        <begin position="69"/>
        <end position="100"/>
    </location>
</feature>